<dbReference type="Gene3D" id="3.40.50.300">
    <property type="entry name" value="P-loop containing nucleotide triphosphate hydrolases"/>
    <property type="match status" value="1"/>
</dbReference>
<evidence type="ECO:0000256" key="1">
    <source>
        <dbReference type="ARBA" id="ARBA00022741"/>
    </source>
</evidence>
<sequence length="257" mass="27374">MSALSAENISFSYGSRQIFDAIAFEPIVPGQLTALIGPNAAGKSTLFRLIAGLLPLQSGKVHLGNIDLDSLSTRARLKRVCFMPQFFTANAALTVFDVVMMAHKQLKGWRVSDADMIAVGTALHEAGIGHLAEAYVSELSGGQSQLVSVTQALIRNSDVYLFDEPTSALDLRHQLDVLGQIKSAVVRRGAVGVVALHDLNLAARFADNLILLGEGRILAQGSPGQVLRANAIAKTYGVAIETSQGPREELIVHAYAS</sequence>
<keyword evidence="5" id="KW-1185">Reference proteome</keyword>
<evidence type="ECO:0000313" key="5">
    <source>
        <dbReference type="Proteomes" id="UP000049983"/>
    </source>
</evidence>
<dbReference type="Pfam" id="PF00005">
    <property type="entry name" value="ABC_tran"/>
    <property type="match status" value="1"/>
</dbReference>
<dbReference type="Proteomes" id="UP000049983">
    <property type="component" value="Unassembled WGS sequence"/>
</dbReference>
<dbReference type="RefSeq" id="WP_055118877.1">
    <property type="nucleotide sequence ID" value="NZ_CXWA01000008.1"/>
</dbReference>
<dbReference type="AlphaFoldDB" id="A0A0M6ZHK2"/>
<evidence type="ECO:0000313" key="4">
    <source>
        <dbReference type="EMBL" id="CTQ75077.1"/>
    </source>
</evidence>
<dbReference type="SMART" id="SM00382">
    <property type="entry name" value="AAA"/>
    <property type="match status" value="1"/>
</dbReference>
<dbReference type="OrthoDB" id="9805601at2"/>
<dbReference type="SUPFAM" id="SSF52540">
    <property type="entry name" value="P-loop containing nucleoside triphosphate hydrolases"/>
    <property type="match status" value="1"/>
</dbReference>
<feature type="domain" description="ABC transporter" evidence="3">
    <location>
        <begin position="4"/>
        <end position="239"/>
    </location>
</feature>
<dbReference type="PANTHER" id="PTHR42794">
    <property type="entry name" value="HEMIN IMPORT ATP-BINDING PROTEIN HMUV"/>
    <property type="match status" value="1"/>
</dbReference>
<accession>A0A0M6ZHK2</accession>
<keyword evidence="1" id="KW-0547">Nucleotide-binding</keyword>
<dbReference type="InterPro" id="IPR003593">
    <property type="entry name" value="AAA+_ATPase"/>
</dbReference>
<dbReference type="STRING" id="311410.LA5095_04484"/>
<reference evidence="5" key="1">
    <citation type="submission" date="2015-07" db="EMBL/GenBank/DDBJ databases">
        <authorList>
            <person name="Rodrigo-Torres Lidia"/>
            <person name="Arahal R.David."/>
        </authorList>
    </citation>
    <scope>NUCLEOTIDE SEQUENCE [LARGE SCALE GENOMIC DNA]</scope>
    <source>
        <strain evidence="5">CECT 5096</strain>
    </source>
</reference>
<dbReference type="EMBL" id="CXWC01000012">
    <property type="protein sequence ID" value="CTQ75077.1"/>
    <property type="molecule type" value="Genomic_DNA"/>
</dbReference>
<organism evidence="4 5">
    <name type="scientific">Roseibium album</name>
    <dbReference type="NCBI Taxonomy" id="311410"/>
    <lineage>
        <taxon>Bacteria</taxon>
        <taxon>Pseudomonadati</taxon>
        <taxon>Pseudomonadota</taxon>
        <taxon>Alphaproteobacteria</taxon>
        <taxon>Hyphomicrobiales</taxon>
        <taxon>Stappiaceae</taxon>
        <taxon>Roseibium</taxon>
    </lineage>
</organism>
<dbReference type="GO" id="GO:0016887">
    <property type="term" value="F:ATP hydrolysis activity"/>
    <property type="evidence" value="ECO:0007669"/>
    <property type="project" value="InterPro"/>
</dbReference>
<evidence type="ECO:0000256" key="2">
    <source>
        <dbReference type="ARBA" id="ARBA00022840"/>
    </source>
</evidence>
<dbReference type="InterPro" id="IPR027417">
    <property type="entry name" value="P-loop_NTPase"/>
</dbReference>
<dbReference type="InterPro" id="IPR003439">
    <property type="entry name" value="ABC_transporter-like_ATP-bd"/>
</dbReference>
<dbReference type="PROSITE" id="PS50893">
    <property type="entry name" value="ABC_TRANSPORTER_2"/>
    <property type="match status" value="1"/>
</dbReference>
<dbReference type="PANTHER" id="PTHR42794:SF2">
    <property type="entry name" value="ABC TRANSPORTER ATP-BINDING PROTEIN"/>
    <property type="match status" value="1"/>
</dbReference>
<dbReference type="CDD" id="cd03214">
    <property type="entry name" value="ABC_Iron-Siderophores_B12_Hemin"/>
    <property type="match status" value="1"/>
</dbReference>
<evidence type="ECO:0000259" key="3">
    <source>
        <dbReference type="PROSITE" id="PS50893"/>
    </source>
</evidence>
<dbReference type="GO" id="GO:0005524">
    <property type="term" value="F:ATP binding"/>
    <property type="evidence" value="ECO:0007669"/>
    <property type="project" value="UniProtKB-KW"/>
</dbReference>
<name>A0A0M6ZHK2_9HYPH</name>
<proteinExistence type="predicted"/>
<gene>
    <name evidence="4" type="primary">yusV</name>
    <name evidence="4" type="ORF">LA5096_04219</name>
</gene>
<protein>
    <submittedName>
        <fullName evidence="4">Putative siderophore transport system ATP-binding protein YusV</fullName>
    </submittedName>
</protein>
<dbReference type="GeneID" id="97671526"/>
<keyword evidence="2 4" id="KW-0067">ATP-binding</keyword>